<keyword evidence="2" id="KW-1133">Transmembrane helix</keyword>
<keyword evidence="5" id="KW-1185">Reference proteome</keyword>
<proteinExistence type="predicted"/>
<feature type="domain" description="DUF1707" evidence="3">
    <location>
        <begin position="23"/>
        <end position="75"/>
    </location>
</feature>
<gene>
    <name evidence="4" type="ORF">AADG42_07100</name>
</gene>
<evidence type="ECO:0000256" key="1">
    <source>
        <dbReference type="SAM" id="MobiDB-lite"/>
    </source>
</evidence>
<accession>A0ABZ3FR27</accession>
<name>A0ABZ3FR27_9ACTN</name>
<keyword evidence="2" id="KW-0812">Transmembrane</keyword>
<keyword evidence="2" id="KW-0472">Membrane</keyword>
<evidence type="ECO:0000259" key="3">
    <source>
        <dbReference type="Pfam" id="PF08044"/>
    </source>
</evidence>
<evidence type="ECO:0000313" key="4">
    <source>
        <dbReference type="EMBL" id="XAN07071.1"/>
    </source>
</evidence>
<evidence type="ECO:0000313" key="5">
    <source>
        <dbReference type="Proteomes" id="UP001442841"/>
    </source>
</evidence>
<dbReference type="RefSeq" id="WP_425308525.1">
    <property type="nucleotide sequence ID" value="NZ_CP154795.1"/>
</dbReference>
<feature type="compositionally biased region" description="Basic and acidic residues" evidence="1">
    <location>
        <begin position="21"/>
        <end position="38"/>
    </location>
</feature>
<dbReference type="Proteomes" id="UP001442841">
    <property type="component" value="Chromosome"/>
</dbReference>
<reference evidence="4 5" key="1">
    <citation type="submission" date="2024-04" db="EMBL/GenBank/DDBJ databases">
        <title>Isolation of an actinomycete strain from pig manure.</title>
        <authorList>
            <person name="Gong T."/>
            <person name="Yu Z."/>
            <person name="An M."/>
            <person name="Wei C."/>
            <person name="Yang W."/>
            <person name="Liu L."/>
        </authorList>
    </citation>
    <scope>NUCLEOTIDE SEQUENCE [LARGE SCALE GENOMIC DNA]</scope>
    <source>
        <strain evidence="4 5">ZF39</strain>
    </source>
</reference>
<dbReference type="EMBL" id="CP154795">
    <property type="protein sequence ID" value="XAN07071.1"/>
    <property type="molecule type" value="Genomic_DNA"/>
</dbReference>
<protein>
    <submittedName>
        <fullName evidence="4">DUF1707 domain-containing protein</fullName>
    </submittedName>
</protein>
<dbReference type="Pfam" id="PF08044">
    <property type="entry name" value="DUF1707"/>
    <property type="match status" value="1"/>
</dbReference>
<dbReference type="InterPro" id="IPR012551">
    <property type="entry name" value="DUF1707_SHOCT-like"/>
</dbReference>
<organism evidence="4 5">
    <name type="scientific">Ammonicoccus fulvus</name>
    <dbReference type="NCBI Taxonomy" id="3138240"/>
    <lineage>
        <taxon>Bacteria</taxon>
        <taxon>Bacillati</taxon>
        <taxon>Actinomycetota</taxon>
        <taxon>Actinomycetes</taxon>
        <taxon>Propionibacteriales</taxon>
        <taxon>Propionibacteriaceae</taxon>
        <taxon>Ammonicoccus</taxon>
    </lineage>
</organism>
<feature type="region of interest" description="Disordered" evidence="1">
    <location>
        <begin position="1"/>
        <end position="43"/>
    </location>
</feature>
<feature type="transmembrane region" description="Helical" evidence="2">
    <location>
        <begin position="105"/>
        <end position="126"/>
    </location>
</feature>
<evidence type="ECO:0000256" key="2">
    <source>
        <dbReference type="SAM" id="Phobius"/>
    </source>
</evidence>
<feature type="transmembrane region" description="Helical" evidence="2">
    <location>
        <begin position="132"/>
        <end position="152"/>
    </location>
</feature>
<sequence length="169" mass="18647">MTQPDQPGKSPAAKLPPEPTEDLRVGDDERDDAAEQLRRHFAAGRLDPPEFSERLDRAITARYRSDLEPLLVDLPRLPPPAPPAAPTPEIPRRPLRWTRRVDTTIGIAVAGASFVLLLMMFGSLVFSPYVTFFSLIGGSLAVFVGGGAVWLSDREQLRWGAKGRPPELR</sequence>